<proteinExistence type="predicted"/>
<keyword evidence="1" id="KW-1185">Reference proteome</keyword>
<name>A0ABM3R8D3_SPIOL</name>
<dbReference type="Gene3D" id="3.30.420.10">
    <property type="entry name" value="Ribonuclease H-like superfamily/Ribonuclease H"/>
    <property type="match status" value="1"/>
</dbReference>
<gene>
    <name evidence="2" type="primary">LOC130467391</name>
</gene>
<dbReference type="PANTHER" id="PTHR47169:SF2">
    <property type="entry name" value="OS01G0541250 PROTEIN"/>
    <property type="match status" value="1"/>
</dbReference>
<protein>
    <submittedName>
        <fullName evidence="2">Uncharacterized protein</fullName>
    </submittedName>
</protein>
<dbReference type="Proteomes" id="UP000813463">
    <property type="component" value="Chromosome 2"/>
</dbReference>
<reference evidence="1" key="1">
    <citation type="journal article" date="2021" name="Nat. Commun.">
        <title>Genomic analyses provide insights into spinach domestication and the genetic basis of agronomic traits.</title>
        <authorList>
            <person name="Cai X."/>
            <person name="Sun X."/>
            <person name="Xu C."/>
            <person name="Sun H."/>
            <person name="Wang X."/>
            <person name="Ge C."/>
            <person name="Zhang Z."/>
            <person name="Wang Q."/>
            <person name="Fei Z."/>
            <person name="Jiao C."/>
            <person name="Wang Q."/>
        </authorList>
    </citation>
    <scope>NUCLEOTIDE SEQUENCE [LARGE SCALE GENOMIC DNA]</scope>
    <source>
        <strain evidence="1">cv. Varoflay</strain>
    </source>
</reference>
<organism evidence="1 2">
    <name type="scientific">Spinacia oleracea</name>
    <name type="common">Spinach</name>
    <dbReference type="NCBI Taxonomy" id="3562"/>
    <lineage>
        <taxon>Eukaryota</taxon>
        <taxon>Viridiplantae</taxon>
        <taxon>Streptophyta</taxon>
        <taxon>Embryophyta</taxon>
        <taxon>Tracheophyta</taxon>
        <taxon>Spermatophyta</taxon>
        <taxon>Magnoliopsida</taxon>
        <taxon>eudicotyledons</taxon>
        <taxon>Gunneridae</taxon>
        <taxon>Pentapetalae</taxon>
        <taxon>Caryophyllales</taxon>
        <taxon>Chenopodiaceae</taxon>
        <taxon>Chenopodioideae</taxon>
        <taxon>Anserineae</taxon>
        <taxon>Spinacia</taxon>
    </lineage>
</organism>
<dbReference type="GeneID" id="130467391"/>
<dbReference type="PANTHER" id="PTHR47169">
    <property type="entry name" value="OS01G0541250 PROTEIN"/>
    <property type="match status" value="1"/>
</dbReference>
<evidence type="ECO:0000313" key="2">
    <source>
        <dbReference type="RefSeq" id="XP_056691870.1"/>
    </source>
</evidence>
<evidence type="ECO:0000313" key="1">
    <source>
        <dbReference type="Proteomes" id="UP000813463"/>
    </source>
</evidence>
<accession>A0ABM3R8D3</accession>
<dbReference type="RefSeq" id="XP_056691870.1">
    <property type="nucleotide sequence ID" value="XM_056835892.1"/>
</dbReference>
<sequence length="412" mass="47676">MNLEEMLSLETLAYLYAEDDDEEVWYYTCDVENEDGEEIENNPTAEIEDPNMNIINTKGTKPQLSNFLRKKMITKILRCGRKFKEPDLEKMKEIPQKQRTTIRKFATAFGVSPSTIYRWIKRGIIKPHSNSMKPRLTNAQKITRLHWVMSLSVPKTLTKKLRFQNLCNLVHIDEKWFYMSQVTQKYYLLDGEEDPYRCIQSKNHIPKMMFIGGIARPVLGGQGEILWDGKLGIFPFVEKRAAIRSSINREKGTIETKAIQKITRPVIREMLLTQMIPRIKAKWPSFLSKTIWIQQDNARPHVLVDDVQFLEVAQQDGFDIHLICQPAQSPDLNILDLGFFRAIQSIQYKAFPKNEDELIKGNNTYKSPHIGKAALDRKGLLPDTIDINDEIVKDIVDFLDEGVINASWTSED</sequence>
<dbReference type="InterPro" id="IPR036397">
    <property type="entry name" value="RNaseH_sf"/>
</dbReference>
<reference evidence="2" key="2">
    <citation type="submission" date="2025-08" db="UniProtKB">
        <authorList>
            <consortium name="RefSeq"/>
        </authorList>
    </citation>
    <scope>IDENTIFICATION</scope>
    <source>
        <tissue evidence="2">Leaf</tissue>
    </source>
</reference>